<dbReference type="Proteomes" id="UP001237207">
    <property type="component" value="Unassembled WGS sequence"/>
</dbReference>
<dbReference type="InterPro" id="IPR013422">
    <property type="entry name" value="CRISPR-assoc_prot_Cas5_N"/>
</dbReference>
<dbReference type="GO" id="GO:0043571">
    <property type="term" value="P:maintenance of CRISPR repeat elements"/>
    <property type="evidence" value="ECO:0007669"/>
    <property type="project" value="InterPro"/>
</dbReference>
<dbReference type="Pfam" id="PF09704">
    <property type="entry name" value="Cas_Cas5d"/>
    <property type="match status" value="1"/>
</dbReference>
<dbReference type="AlphaFoldDB" id="A0AAJ1WJL7"/>
<dbReference type="GO" id="GO:0051607">
    <property type="term" value="P:defense response to virus"/>
    <property type="evidence" value="ECO:0007669"/>
    <property type="project" value="UniProtKB-KW"/>
</dbReference>
<evidence type="ECO:0000313" key="3">
    <source>
        <dbReference type="Proteomes" id="UP001237207"/>
    </source>
</evidence>
<dbReference type="RefSeq" id="WP_307257610.1">
    <property type="nucleotide sequence ID" value="NZ_JAUSUC010000023.1"/>
</dbReference>
<dbReference type="EMBL" id="JAUSUC010000023">
    <property type="protein sequence ID" value="MDQ0215613.1"/>
    <property type="molecule type" value="Genomic_DNA"/>
</dbReference>
<protein>
    <submittedName>
        <fullName evidence="2">CRISPR-associated protein Cas5t</fullName>
    </submittedName>
</protein>
<name>A0AAJ1WJL7_9BACI</name>
<dbReference type="InterPro" id="IPR021124">
    <property type="entry name" value="CRISPR-assoc_prot_Cas5"/>
</dbReference>
<evidence type="ECO:0000256" key="1">
    <source>
        <dbReference type="ARBA" id="ARBA00023118"/>
    </source>
</evidence>
<dbReference type="NCBIfam" id="TIGR02593">
    <property type="entry name" value="CRISPR_cas5"/>
    <property type="match status" value="1"/>
</dbReference>
<evidence type="ECO:0000313" key="2">
    <source>
        <dbReference type="EMBL" id="MDQ0215613.1"/>
    </source>
</evidence>
<reference evidence="2" key="1">
    <citation type="submission" date="2023-07" db="EMBL/GenBank/DDBJ databases">
        <title>Genomic Encyclopedia of Type Strains, Phase IV (KMG-IV): sequencing the most valuable type-strain genomes for metagenomic binning, comparative biology and taxonomic classification.</title>
        <authorList>
            <person name="Goeker M."/>
        </authorList>
    </citation>
    <scope>NUCLEOTIDE SEQUENCE</scope>
    <source>
        <strain evidence="2">DSM 23947</strain>
    </source>
</reference>
<accession>A0AAJ1WJL7</accession>
<gene>
    <name evidence="2" type="ORF">J2S13_002031</name>
</gene>
<comment type="caution">
    <text evidence="2">The sequence shown here is derived from an EMBL/GenBank/DDBJ whole genome shotgun (WGS) entry which is preliminary data.</text>
</comment>
<dbReference type="NCBIfam" id="TIGR01895">
    <property type="entry name" value="cas_Cas5t"/>
    <property type="match status" value="1"/>
</dbReference>
<keyword evidence="1" id="KW-0051">Antiviral defense</keyword>
<organism evidence="2 3">
    <name type="scientific">Oikeobacillus pervagus</name>
    <dbReference type="NCBI Taxonomy" id="1325931"/>
    <lineage>
        <taxon>Bacteria</taxon>
        <taxon>Bacillati</taxon>
        <taxon>Bacillota</taxon>
        <taxon>Bacilli</taxon>
        <taxon>Bacillales</taxon>
        <taxon>Bacillaceae</taxon>
        <taxon>Oikeobacillus</taxon>
    </lineage>
</organism>
<sequence length="237" mass="27934">MRLLRIKIFQETACYQKPLAFKVGETYPLAPFSTVKGMLHAVLNATEYIPMNLSIQGTYESMMIDYVKKYMYKKANVQFPFSVAGLGMDIEPENVTSMPMYLHLLYNIEHVIHIDAETKILDDLYRRLSETNQTLSLGRWEDLVRIDEIEFVEMKEQGNVTIPYDCYIPTEWAETRRELKSDTIAKMYFRLPRKYEIIRGKRVWDHISTVYLPMNRETEFTKVIPHDGCYPIFLMEG</sequence>
<keyword evidence="3" id="KW-1185">Reference proteome</keyword>
<dbReference type="InterPro" id="IPR013337">
    <property type="entry name" value="CRISPR-assoc_prot_Cas5_Tneap"/>
</dbReference>
<proteinExistence type="predicted"/>